<dbReference type="Proteomes" id="UP000064525">
    <property type="component" value="Chromosome I"/>
</dbReference>
<dbReference type="STRING" id="76936.BN2458_PEG1920"/>
<name>A0A0S4PWZ3_9HELI</name>
<proteinExistence type="predicted"/>
<dbReference type="EMBL" id="LN907858">
    <property type="protein sequence ID" value="CUU40803.1"/>
    <property type="molecule type" value="Genomic_DNA"/>
</dbReference>
<accession>A0A0S4PWZ3</accession>
<dbReference type="KEGG" id="hty:BN2458_PEG1920"/>
<dbReference type="AlphaFoldDB" id="A0A0S4PWZ3"/>
<evidence type="ECO:0000313" key="5">
    <source>
        <dbReference type="Proteomes" id="UP000029925"/>
    </source>
</evidence>
<keyword evidence="2" id="KW-1133">Transmembrane helix</keyword>
<feature type="region of interest" description="Disordered" evidence="1">
    <location>
        <begin position="69"/>
        <end position="95"/>
    </location>
</feature>
<dbReference type="RefSeq" id="WP_138117637.1">
    <property type="nucleotide sequence ID" value="NZ_CAMTKE010000002.1"/>
</dbReference>
<evidence type="ECO:0000256" key="1">
    <source>
        <dbReference type="SAM" id="MobiDB-lite"/>
    </source>
</evidence>
<feature type="transmembrane region" description="Helical" evidence="2">
    <location>
        <begin position="104"/>
        <end position="130"/>
    </location>
</feature>
<feature type="transmembrane region" description="Helical" evidence="2">
    <location>
        <begin position="43"/>
        <end position="63"/>
    </location>
</feature>
<keyword evidence="5" id="KW-1185">Reference proteome</keyword>
<dbReference type="OrthoDB" id="5330127at2"/>
<feature type="transmembrane region" description="Helical" evidence="2">
    <location>
        <begin position="136"/>
        <end position="160"/>
    </location>
</feature>
<dbReference type="GeneID" id="78152038"/>
<reference evidence="4 5" key="1">
    <citation type="journal article" date="2014" name="Genome Announc.">
        <title>Draft genome sequences of eight enterohepatic helicobacter species isolated from both laboratory and wild rodents.</title>
        <authorList>
            <person name="Sheh A."/>
            <person name="Shen Z."/>
            <person name="Fox J.G."/>
        </authorList>
    </citation>
    <scope>NUCLEOTIDE SEQUENCE [LARGE SCALE GENOMIC DNA]</scope>
    <source>
        <strain evidence="4 5">MIT 98-6810</strain>
    </source>
</reference>
<dbReference type="PATRIC" id="fig|76936.10.peg.1870"/>
<keyword evidence="2" id="KW-0812">Transmembrane</keyword>
<gene>
    <name evidence="3" type="ORF">BN2458_PEG1920</name>
    <name evidence="4" type="ORF">LS75_003370</name>
</gene>
<sequence>MMKKIHKMAYITKTSCKFLGILIIIACVGGAIALMQSVASLASFEVGFVGFSLIVGGSFITLLKRLKNQDSTKDNDRKESKKQESKEQETQEAQEKMPSFSTRFVIGAQISLSFLRLVSYVLFALMLIALFEYQLFALSAFFVGLCIAVVVFVGLGLWSIRQAKVQ</sequence>
<keyword evidence="2" id="KW-0472">Membrane</keyword>
<reference evidence="3" key="2">
    <citation type="submission" date="2015-11" db="EMBL/GenBank/DDBJ databases">
        <authorList>
            <person name="Zhang Y."/>
            <person name="Guo Z."/>
        </authorList>
    </citation>
    <scope>NUCLEOTIDE SEQUENCE</scope>
    <source>
        <strain evidence="3">1</strain>
    </source>
</reference>
<organism evidence="3 6">
    <name type="scientific">Helicobacter typhlonius</name>
    <dbReference type="NCBI Taxonomy" id="76936"/>
    <lineage>
        <taxon>Bacteria</taxon>
        <taxon>Pseudomonadati</taxon>
        <taxon>Campylobacterota</taxon>
        <taxon>Epsilonproteobacteria</taxon>
        <taxon>Campylobacterales</taxon>
        <taxon>Helicobacteraceae</taxon>
        <taxon>Helicobacter</taxon>
    </lineage>
</organism>
<evidence type="ECO:0000313" key="3">
    <source>
        <dbReference type="EMBL" id="CUU40803.1"/>
    </source>
</evidence>
<dbReference type="Proteomes" id="UP000029925">
    <property type="component" value="Unassembled WGS sequence"/>
</dbReference>
<evidence type="ECO:0000313" key="4">
    <source>
        <dbReference type="EMBL" id="TLD78808.1"/>
    </source>
</evidence>
<dbReference type="EMBL" id="JRPF02000003">
    <property type="protein sequence ID" value="TLD78808.1"/>
    <property type="molecule type" value="Genomic_DNA"/>
</dbReference>
<evidence type="ECO:0000256" key="2">
    <source>
        <dbReference type="SAM" id="Phobius"/>
    </source>
</evidence>
<protein>
    <submittedName>
        <fullName evidence="3">Predicted membrane-associated</fullName>
    </submittedName>
</protein>
<reference evidence="6" key="3">
    <citation type="submission" date="2015-11" db="EMBL/GenBank/DDBJ databases">
        <authorList>
            <person name="Anvar S.Y."/>
        </authorList>
    </citation>
    <scope>NUCLEOTIDE SEQUENCE [LARGE SCALE GENOMIC DNA]</scope>
</reference>
<evidence type="ECO:0000313" key="6">
    <source>
        <dbReference type="Proteomes" id="UP000064525"/>
    </source>
</evidence>